<dbReference type="Proteomes" id="UP001341840">
    <property type="component" value="Unassembled WGS sequence"/>
</dbReference>
<dbReference type="EMBL" id="JASCZI010030997">
    <property type="protein sequence ID" value="MED6125615.1"/>
    <property type="molecule type" value="Genomic_DNA"/>
</dbReference>
<accession>A0ABU6RNZ3</accession>
<name>A0ABU6RNZ3_9FABA</name>
<keyword evidence="2" id="KW-1185">Reference proteome</keyword>
<gene>
    <name evidence="1" type="ORF">PIB30_070298</name>
</gene>
<reference evidence="1 2" key="1">
    <citation type="journal article" date="2023" name="Plants (Basel)">
        <title>Bridging the Gap: Combining Genomics and Transcriptomics Approaches to Understand Stylosanthes scabra, an Orphan Legume from the Brazilian Caatinga.</title>
        <authorList>
            <person name="Ferreira-Neto J.R.C."/>
            <person name="da Silva M.D."/>
            <person name="Binneck E."/>
            <person name="de Melo N.F."/>
            <person name="da Silva R.H."/>
            <person name="de Melo A.L.T.M."/>
            <person name="Pandolfi V."/>
            <person name="Bustamante F.O."/>
            <person name="Brasileiro-Vidal A.C."/>
            <person name="Benko-Iseppon A.M."/>
        </authorList>
    </citation>
    <scope>NUCLEOTIDE SEQUENCE [LARGE SCALE GENOMIC DNA]</scope>
    <source>
        <tissue evidence="1">Leaves</tissue>
    </source>
</reference>
<comment type="caution">
    <text evidence="1">The sequence shown here is derived from an EMBL/GenBank/DDBJ whole genome shotgun (WGS) entry which is preliminary data.</text>
</comment>
<evidence type="ECO:0000313" key="1">
    <source>
        <dbReference type="EMBL" id="MED6125615.1"/>
    </source>
</evidence>
<sequence length="179" mass="19553">MPSPHLKIERSSVLLGSDHAPSCLQEELLCSSRQSCWLVLNSQRSGNHSQHCSLSQILQGPSSPRNHPLCGHPFQQHFLPWDPPQDPLRLPPQSWFLVVPPLDLLRDLLSHLQLPPPSLVLALALEMPSPAAFWIGRFLGGKLDVDALMVGVTGVSGWGFSAGWDLRAASLGETRVGIP</sequence>
<proteinExistence type="predicted"/>
<protein>
    <submittedName>
        <fullName evidence="1">Uncharacterized protein</fullName>
    </submittedName>
</protein>
<evidence type="ECO:0000313" key="2">
    <source>
        <dbReference type="Proteomes" id="UP001341840"/>
    </source>
</evidence>
<organism evidence="1 2">
    <name type="scientific">Stylosanthes scabra</name>
    <dbReference type="NCBI Taxonomy" id="79078"/>
    <lineage>
        <taxon>Eukaryota</taxon>
        <taxon>Viridiplantae</taxon>
        <taxon>Streptophyta</taxon>
        <taxon>Embryophyta</taxon>
        <taxon>Tracheophyta</taxon>
        <taxon>Spermatophyta</taxon>
        <taxon>Magnoliopsida</taxon>
        <taxon>eudicotyledons</taxon>
        <taxon>Gunneridae</taxon>
        <taxon>Pentapetalae</taxon>
        <taxon>rosids</taxon>
        <taxon>fabids</taxon>
        <taxon>Fabales</taxon>
        <taxon>Fabaceae</taxon>
        <taxon>Papilionoideae</taxon>
        <taxon>50 kb inversion clade</taxon>
        <taxon>dalbergioids sensu lato</taxon>
        <taxon>Dalbergieae</taxon>
        <taxon>Pterocarpus clade</taxon>
        <taxon>Stylosanthes</taxon>
    </lineage>
</organism>